<gene>
    <name evidence="1" type="ORF">F0238_15610</name>
</gene>
<accession>A0AAE5GKJ6</accession>
<dbReference type="SUPFAM" id="SSF56935">
    <property type="entry name" value="Porins"/>
    <property type="match status" value="1"/>
</dbReference>
<name>A0AAE5GKJ6_9VIBR</name>
<proteinExistence type="predicted"/>
<dbReference type="AlphaFoldDB" id="A0AAE5GKJ6"/>
<evidence type="ECO:0000313" key="1">
    <source>
        <dbReference type="EMBL" id="NOJ24163.1"/>
    </source>
</evidence>
<comment type="caution">
    <text evidence="1">The sequence shown here is derived from an EMBL/GenBank/DDBJ whole genome shotgun (WGS) entry which is preliminary data.</text>
</comment>
<dbReference type="GeneID" id="93945115"/>
<sequence>MQANKLLTMLLTGLVSLPSLADDIEERKSAVKQILKIEDFLPDKKSWTISTGMSITQRESNSFNTYVYQYGLTPSISIPYVTNVSTTEKNTGVNGFASVQYGITKRTSSFALVGGGYREKITTTNGKESKSTSGNLDSYTIGFNYQLDTFQPLNILTASYSKSDYAESPSVGLLSSWIFDPIVLSLSSRYQHIKYDRGDSLNGLAFKGSLSFAVNPEISIRGGLQNKFNFASDQSLLNESEIDLGIGMTLTESVTMTTGVRFSVAGDDSFSSDLRFTFKV</sequence>
<dbReference type="Proteomes" id="UP000576645">
    <property type="component" value="Unassembled WGS sequence"/>
</dbReference>
<reference evidence="1 2" key="1">
    <citation type="submission" date="2019-09" db="EMBL/GenBank/DDBJ databases">
        <title>Draft genome sequencing and comparative genomics of hatchery-associated Vibrios.</title>
        <authorList>
            <person name="Kehlet-Delgado H."/>
            <person name="Mueller R.S."/>
        </authorList>
    </citation>
    <scope>NUCLEOTIDE SEQUENCE [LARGE SCALE GENOMIC DNA]</scope>
    <source>
        <strain evidence="1 2">09-121-3</strain>
    </source>
</reference>
<evidence type="ECO:0000313" key="2">
    <source>
        <dbReference type="Proteomes" id="UP000576645"/>
    </source>
</evidence>
<protein>
    <submittedName>
        <fullName evidence="1">Uncharacterized protein</fullName>
    </submittedName>
</protein>
<organism evidence="1 2">
    <name type="scientific">Vibrio coralliilyticus</name>
    <dbReference type="NCBI Taxonomy" id="190893"/>
    <lineage>
        <taxon>Bacteria</taxon>
        <taxon>Pseudomonadati</taxon>
        <taxon>Pseudomonadota</taxon>
        <taxon>Gammaproteobacteria</taxon>
        <taxon>Vibrionales</taxon>
        <taxon>Vibrionaceae</taxon>
        <taxon>Vibrio</taxon>
    </lineage>
</organism>
<dbReference type="RefSeq" id="WP_095664964.1">
    <property type="nucleotide sequence ID" value="NZ_CP120721.1"/>
</dbReference>
<dbReference type="EMBL" id="VTXP01000008">
    <property type="protein sequence ID" value="NOJ24163.1"/>
    <property type="molecule type" value="Genomic_DNA"/>
</dbReference>